<evidence type="ECO:0000313" key="3">
    <source>
        <dbReference type="Proteomes" id="UP001215598"/>
    </source>
</evidence>
<keyword evidence="3" id="KW-1185">Reference proteome</keyword>
<sequence length="378" mass="41210">MRTAARHPPDARTIVPRTRTILRTTSRHYSEELQTLDLPHRPPLSTFSKQNPAAHSLSMPDEYVYGIERGIWVRIVMDILTLMTRWGGDPRGRPRPLDHRPASPTAALSDDRDCPPLSHNAHIYAGLGAPSHTTDPRPQTSHRLRTYRLNCSWLPKRIGGSAVSLPPDRCLASPSAFTQAHIPPPHSASRLKTSHPPLLLRLHHVDQAAPAFSSPPHLFRLRPVCISAFMPPDDHALEIDPAHPTASKASSRSHVYDAIAAISLSPTRCHARPSAEVTDRNAPPTQPAHQLRAHGGHPVTAPHAHPSSILAPRPTRLCTSTPHRHPTLVYEPNASNASASPHLAPSIGASLHLDAKQLPPAQAGCALLSQYSHTQAHT</sequence>
<dbReference type="AlphaFoldDB" id="A0AAD7JL70"/>
<protein>
    <submittedName>
        <fullName evidence="2">Uncharacterized protein</fullName>
    </submittedName>
</protein>
<dbReference type="Proteomes" id="UP001215598">
    <property type="component" value="Unassembled WGS sequence"/>
</dbReference>
<accession>A0AAD7JL70</accession>
<organism evidence="2 3">
    <name type="scientific">Mycena metata</name>
    <dbReference type="NCBI Taxonomy" id="1033252"/>
    <lineage>
        <taxon>Eukaryota</taxon>
        <taxon>Fungi</taxon>
        <taxon>Dikarya</taxon>
        <taxon>Basidiomycota</taxon>
        <taxon>Agaricomycotina</taxon>
        <taxon>Agaricomycetes</taxon>
        <taxon>Agaricomycetidae</taxon>
        <taxon>Agaricales</taxon>
        <taxon>Marasmiineae</taxon>
        <taxon>Mycenaceae</taxon>
        <taxon>Mycena</taxon>
    </lineage>
</organism>
<proteinExistence type="predicted"/>
<gene>
    <name evidence="2" type="ORF">B0H16DRAFT_1716826</name>
</gene>
<reference evidence="2" key="1">
    <citation type="submission" date="2023-03" db="EMBL/GenBank/DDBJ databases">
        <title>Massive genome expansion in bonnet fungi (Mycena s.s.) driven by repeated elements and novel gene families across ecological guilds.</title>
        <authorList>
            <consortium name="Lawrence Berkeley National Laboratory"/>
            <person name="Harder C.B."/>
            <person name="Miyauchi S."/>
            <person name="Viragh M."/>
            <person name="Kuo A."/>
            <person name="Thoen E."/>
            <person name="Andreopoulos B."/>
            <person name="Lu D."/>
            <person name="Skrede I."/>
            <person name="Drula E."/>
            <person name="Henrissat B."/>
            <person name="Morin E."/>
            <person name="Kohler A."/>
            <person name="Barry K."/>
            <person name="LaButti K."/>
            <person name="Morin E."/>
            <person name="Salamov A."/>
            <person name="Lipzen A."/>
            <person name="Mereny Z."/>
            <person name="Hegedus B."/>
            <person name="Baldrian P."/>
            <person name="Stursova M."/>
            <person name="Weitz H."/>
            <person name="Taylor A."/>
            <person name="Grigoriev I.V."/>
            <person name="Nagy L.G."/>
            <person name="Martin F."/>
            <person name="Kauserud H."/>
        </authorList>
    </citation>
    <scope>NUCLEOTIDE SEQUENCE</scope>
    <source>
        <strain evidence="2">CBHHK182m</strain>
    </source>
</reference>
<evidence type="ECO:0000256" key="1">
    <source>
        <dbReference type="SAM" id="MobiDB-lite"/>
    </source>
</evidence>
<feature type="region of interest" description="Disordered" evidence="1">
    <location>
        <begin position="89"/>
        <end position="114"/>
    </location>
</feature>
<dbReference type="EMBL" id="JARKIB010000022">
    <property type="protein sequence ID" value="KAJ7767196.1"/>
    <property type="molecule type" value="Genomic_DNA"/>
</dbReference>
<feature type="region of interest" description="Disordered" evidence="1">
    <location>
        <begin position="269"/>
        <end position="315"/>
    </location>
</feature>
<name>A0AAD7JL70_9AGAR</name>
<comment type="caution">
    <text evidence="2">The sequence shown here is derived from an EMBL/GenBank/DDBJ whole genome shotgun (WGS) entry which is preliminary data.</text>
</comment>
<feature type="compositionally biased region" description="Basic and acidic residues" evidence="1">
    <location>
        <begin position="89"/>
        <end position="101"/>
    </location>
</feature>
<evidence type="ECO:0000313" key="2">
    <source>
        <dbReference type="EMBL" id="KAJ7767196.1"/>
    </source>
</evidence>